<protein>
    <recommendedName>
        <fullName evidence="1">ACT domain-containing protein</fullName>
    </recommendedName>
</protein>
<dbReference type="Proteomes" id="UP000247781">
    <property type="component" value="Unassembled WGS sequence"/>
</dbReference>
<organism evidence="2 3">
    <name type="scientific">Mycolicibacterium moriokaense</name>
    <dbReference type="NCBI Taxonomy" id="39691"/>
    <lineage>
        <taxon>Bacteria</taxon>
        <taxon>Bacillati</taxon>
        <taxon>Actinomycetota</taxon>
        <taxon>Actinomycetes</taxon>
        <taxon>Mycobacteriales</taxon>
        <taxon>Mycobacteriaceae</taxon>
        <taxon>Mycolicibacterium</taxon>
    </lineage>
</organism>
<comment type="caution">
    <text evidence="2">The sequence shown here is derived from an EMBL/GenBank/DDBJ whole genome shotgun (WGS) entry which is preliminary data.</text>
</comment>
<dbReference type="InterPro" id="IPR045865">
    <property type="entry name" value="ACT-like_dom_sf"/>
</dbReference>
<sequence>MLSRWRCATVLRVPSYLLRVQLEDRPGSLGSLAVALGSVGADILSLDVVERGAGYAIDDLVVELPPGAMPDMLITAAENLNGVYVDAIRPHTGLLEAHRELELIDQVAAADGKHKQLQVLVDEAPHVLRVGWCTVVKLTESGPERIVGSPGAPETQAAETPWLPLDHADALDDTADWVPQVWRDMDTTLAAAPLGDHRTAIVLGRPGGPQFRPSEVARLGYLAGIIATILR</sequence>
<keyword evidence="3" id="KW-1185">Reference proteome</keyword>
<dbReference type="EMBL" id="QJJU01000002">
    <property type="protein sequence ID" value="PXX12342.1"/>
    <property type="molecule type" value="Genomic_DNA"/>
</dbReference>
<gene>
    <name evidence="2" type="ORF">C8E89_102469</name>
</gene>
<proteinExistence type="predicted"/>
<dbReference type="SUPFAM" id="SSF55021">
    <property type="entry name" value="ACT-like"/>
    <property type="match status" value="1"/>
</dbReference>
<evidence type="ECO:0000313" key="2">
    <source>
        <dbReference type="EMBL" id="PXX12342.1"/>
    </source>
</evidence>
<dbReference type="InterPro" id="IPR002912">
    <property type="entry name" value="ACT_dom"/>
</dbReference>
<dbReference type="AlphaFoldDB" id="A0A318HSI9"/>
<evidence type="ECO:0000313" key="3">
    <source>
        <dbReference type="Proteomes" id="UP000247781"/>
    </source>
</evidence>
<feature type="domain" description="ACT" evidence="1">
    <location>
        <begin position="17"/>
        <end position="96"/>
    </location>
</feature>
<evidence type="ECO:0000259" key="1">
    <source>
        <dbReference type="PROSITE" id="PS51671"/>
    </source>
</evidence>
<name>A0A318HSI9_9MYCO</name>
<reference evidence="2 3" key="2">
    <citation type="submission" date="2018-06" db="EMBL/GenBank/DDBJ databases">
        <title>Sequencing of bacterial isolates from soil warming experiment in Harvard Forest, Massachusetts, USA.</title>
        <authorList>
            <person name="Deangelis K.PhD."/>
        </authorList>
    </citation>
    <scope>NUCLEOTIDE SEQUENCE [LARGE SCALE GENOMIC DNA]</scope>
    <source>
        <strain evidence="2 3">GAS496</strain>
    </source>
</reference>
<accession>A0A318HSI9</accession>
<dbReference type="PROSITE" id="PS51671">
    <property type="entry name" value="ACT"/>
    <property type="match status" value="1"/>
</dbReference>
<reference evidence="3" key="1">
    <citation type="submission" date="2018-05" db="EMBL/GenBank/DDBJ databases">
        <authorList>
            <person name="Deangelis K."/>
            <person name="Huntemann M."/>
            <person name="Clum A."/>
            <person name="Pillay M."/>
            <person name="Palaniappan K."/>
            <person name="Varghese N."/>
            <person name="Mikhailova N."/>
            <person name="Stamatis D."/>
            <person name="Reddy T."/>
            <person name="Daum C."/>
            <person name="Shapiro N."/>
            <person name="Ivanova N."/>
            <person name="Kyrpides N."/>
            <person name="Woyke T."/>
        </authorList>
    </citation>
    <scope>NUCLEOTIDE SEQUENCE [LARGE SCALE GENOMIC DNA]</scope>
    <source>
        <strain evidence="3">GAS496</strain>
    </source>
</reference>